<feature type="region of interest" description="Disordered" evidence="3">
    <location>
        <begin position="687"/>
        <end position="706"/>
    </location>
</feature>
<feature type="compositionally biased region" description="Low complexity" evidence="3">
    <location>
        <begin position="956"/>
        <end position="967"/>
    </location>
</feature>
<comment type="function">
    <text evidence="2">Involved in regulation of actin and microtubule organization. Part of a WAVE complex that activates the Arp2/3 complex.</text>
</comment>
<dbReference type="GO" id="GO:0003779">
    <property type="term" value="F:actin binding"/>
    <property type="evidence" value="ECO:0007669"/>
    <property type="project" value="UniProtKB-UniRule"/>
</dbReference>
<feature type="compositionally biased region" description="Basic residues" evidence="3">
    <location>
        <begin position="198"/>
        <end position="208"/>
    </location>
</feature>
<name>A0A9R1QC36_TRITD</name>
<sequence>MPLVRFEVRNEVGLGDPGLYGGAGAGKRGGVAGAAGEAEPKALLEGVAVAGLVGILRQLGDLAEFAADVFHDLHEQVITTSARGRKVLTRVQNIEAALPSLEKAVKNQKSHIHFAYVPGSDWHTQLQNEQNHLLSSDLPRFMMDSYEECRDPPRLYLLDKFDNAGAGACLKRYSDPSYFKKSWDVMRADKTAHLQKERKSHKIKRKGSRLKEPYHGQATSRHRNGELQRALTAVQLTSSRQCASPSMDGRSFSEHRSTSDARSNPDNISRSSSFSSKARLSFAEQASDTKPSVVPHENGHGKLSNTDTHKLNDGSSPILLSGNREDDLGDDSKQGSLSDEMNARSPSVEWHEKTAIVMTTSSVYCDDVVMDRAESAETKHIKPVQREFDHSEMETLEQQGALLQKAKLLLSSGLNHRDEVPSETDNYMDALNTLESETETEVDFQTKKQGKPVHSFNAHAPQIESADNIVSQLPDSSPAEFPDTSPNSRMLHTFERTANFPSLSSADAPDISQHTLSGYTDIHPNEWSSVTTIPENNANEAAGDPTEISEPALQAYTATPPNQSPPHANDIPESKAEVAPRDSPEISKPGLSTYAVFPPNKESVVNQIPENNVEDALEDGTVESTSCLVPEPAISFAPTSEASPAKILPGDTTGNSVISEKSPQDYPGENHQEFGGCGMAEVSNSQTMPLNESSENGSATQHLPTHAPTSSVELSSVKLWTNAGLFGLEPSKPPVGICPGSASQSYSETNQSAIRTPDAVYGQTDRPSDSSTYFEHREHKNLNGKQASISELLESEGNAENGAGTYSGTDLAGRNNLDVVSASSFSSIAQRFLANTLQRRTSPKYNDLPISSGRVNTDANGFDDATVNSTLAPKEAVFEASQFEKKADNGMDGLPKSSIFSSRHYSEKSSPPLEHMKISFHPMSAFETSKLNLDFSDGNLHENVDDMMLPTFQLLPGSSVPQPGSGSESEDDTFGRSYSYSSYDDLSPRLYSNSELWDQEDGIGLEDHELYNDSNQIGSSTTPVSSYMGFEQMNLSGEKSTVSLSDIGDHNGLGLLESHPAGELPNFDTLMSTSNLQNGDALIPHNPVNLSPDEDQMPPPPPLPPMQWRTMRQTTSLDEERDSTAKDILKNASSLPPVHTPVQEQHLPPCAPPFPQGNVKEVNHQKVDVIKETSNLPNIFEIKSSLLQQIRSKTFNLRRTNGSKTNTSSQSTESTANSSVVAILEKANAIRQAVASDEGGDDDNWSDIN</sequence>
<feature type="region of interest" description="Disordered" evidence="3">
    <location>
        <begin position="741"/>
        <end position="776"/>
    </location>
</feature>
<dbReference type="GO" id="GO:0030036">
    <property type="term" value="P:actin cytoskeleton organization"/>
    <property type="evidence" value="ECO:0007669"/>
    <property type="project" value="UniProtKB-UniRule"/>
</dbReference>
<dbReference type="AlphaFoldDB" id="A0A9R1QC36"/>
<keyword evidence="2" id="KW-0963">Cytoplasm</keyword>
<comment type="subcellular location">
    <subcellularLocation>
        <location evidence="2">Cytoplasm</location>
        <location evidence="2">Cytoskeleton</location>
    </subcellularLocation>
</comment>
<keyword evidence="5" id="KW-1185">Reference proteome</keyword>
<dbReference type="EMBL" id="LT934116">
    <property type="protein sequence ID" value="VAH74616.1"/>
    <property type="molecule type" value="Genomic_DNA"/>
</dbReference>
<feature type="compositionally biased region" description="Polar residues" evidence="3">
    <location>
        <begin position="234"/>
        <end position="244"/>
    </location>
</feature>
<feature type="compositionally biased region" description="Polar residues" evidence="3">
    <location>
        <begin position="652"/>
        <end position="661"/>
    </location>
</feature>
<feature type="compositionally biased region" description="Basic and acidic residues" evidence="3">
    <location>
        <begin position="323"/>
        <end position="333"/>
    </location>
</feature>
<feature type="compositionally biased region" description="Polar residues" evidence="3">
    <location>
        <begin position="741"/>
        <end position="754"/>
    </location>
</feature>
<feature type="compositionally biased region" description="Low complexity" evidence="3">
    <location>
        <begin position="1203"/>
        <end position="1217"/>
    </location>
</feature>
<feature type="region of interest" description="Disordered" evidence="3">
    <location>
        <begin position="639"/>
        <end position="677"/>
    </location>
</feature>
<proteinExistence type="inferred from homology"/>
<feature type="compositionally biased region" description="Basic and acidic residues" evidence="3">
    <location>
        <begin position="570"/>
        <end position="585"/>
    </location>
</feature>
<evidence type="ECO:0000256" key="1">
    <source>
        <dbReference type="ARBA" id="ARBA00006993"/>
    </source>
</evidence>
<evidence type="ECO:0000256" key="2">
    <source>
        <dbReference type="RuleBase" id="RU367034"/>
    </source>
</evidence>
<gene>
    <name evidence="4" type="ORF">TRITD_3Bv1G063510</name>
</gene>
<feature type="region of interest" description="Disordered" evidence="3">
    <location>
        <begin position="1197"/>
        <end position="1217"/>
    </location>
</feature>
<feature type="compositionally biased region" description="Low complexity" evidence="3">
    <location>
        <begin position="269"/>
        <end position="283"/>
    </location>
</feature>
<protein>
    <recommendedName>
        <fullName evidence="2">Protein SCAR</fullName>
    </recommendedName>
    <alternativeName>
        <fullName evidence="2">Protein WAVE</fullName>
    </alternativeName>
</protein>
<feature type="region of interest" description="Disordered" evidence="3">
    <location>
        <begin position="556"/>
        <end position="594"/>
    </location>
</feature>
<keyword evidence="2" id="KW-0206">Cytoskeleton</keyword>
<evidence type="ECO:0000256" key="3">
    <source>
        <dbReference type="SAM" id="MobiDB-lite"/>
    </source>
</evidence>
<dbReference type="GO" id="GO:0034237">
    <property type="term" value="F:protein kinase A regulatory subunit binding"/>
    <property type="evidence" value="ECO:0007669"/>
    <property type="project" value="TreeGrafter"/>
</dbReference>
<evidence type="ECO:0000313" key="5">
    <source>
        <dbReference type="Proteomes" id="UP000324705"/>
    </source>
</evidence>
<dbReference type="PANTHER" id="PTHR12902:SF33">
    <property type="entry name" value="PROTEIN SCAR3"/>
    <property type="match status" value="1"/>
</dbReference>
<evidence type="ECO:0000313" key="4">
    <source>
        <dbReference type="EMBL" id="VAH74616.1"/>
    </source>
</evidence>
<dbReference type="Proteomes" id="UP000324705">
    <property type="component" value="Chromosome 3B"/>
</dbReference>
<comment type="similarity">
    <text evidence="1 2">Belongs to the SCAR/WAVE family.</text>
</comment>
<dbReference type="Gene3D" id="1.20.5.340">
    <property type="match status" value="1"/>
</dbReference>
<dbReference type="PANTHER" id="PTHR12902">
    <property type="entry name" value="WASP-1"/>
    <property type="match status" value="1"/>
</dbReference>
<dbReference type="Gene3D" id="6.10.280.150">
    <property type="match status" value="1"/>
</dbReference>
<dbReference type="Gramene" id="TRITD3Bv1G063510.10">
    <property type="protein sequence ID" value="TRITD3Bv1G063510.10"/>
    <property type="gene ID" value="TRITD3Bv1G063510"/>
</dbReference>
<dbReference type="GO" id="GO:2000601">
    <property type="term" value="P:positive regulation of Arp2/3 complex-mediated actin nucleation"/>
    <property type="evidence" value="ECO:0007669"/>
    <property type="project" value="TreeGrafter"/>
</dbReference>
<dbReference type="GO" id="GO:0071933">
    <property type="term" value="F:Arp2/3 complex binding"/>
    <property type="evidence" value="ECO:0007669"/>
    <property type="project" value="TreeGrafter"/>
</dbReference>
<feature type="region of interest" description="Disordered" evidence="3">
    <location>
        <begin position="193"/>
        <end position="348"/>
    </location>
</feature>
<organism evidence="4 5">
    <name type="scientific">Triticum turgidum subsp. durum</name>
    <name type="common">Durum wheat</name>
    <name type="synonym">Triticum durum</name>
    <dbReference type="NCBI Taxonomy" id="4567"/>
    <lineage>
        <taxon>Eukaryota</taxon>
        <taxon>Viridiplantae</taxon>
        <taxon>Streptophyta</taxon>
        <taxon>Embryophyta</taxon>
        <taxon>Tracheophyta</taxon>
        <taxon>Spermatophyta</taxon>
        <taxon>Magnoliopsida</taxon>
        <taxon>Liliopsida</taxon>
        <taxon>Poales</taxon>
        <taxon>Poaceae</taxon>
        <taxon>BOP clade</taxon>
        <taxon>Pooideae</taxon>
        <taxon>Triticodae</taxon>
        <taxon>Triticeae</taxon>
        <taxon>Triticinae</taxon>
        <taxon>Triticum</taxon>
    </lineage>
</organism>
<dbReference type="GO" id="GO:0005856">
    <property type="term" value="C:cytoskeleton"/>
    <property type="evidence" value="ECO:0007669"/>
    <property type="project" value="UniProtKB-SubCell"/>
</dbReference>
<accession>A0A9R1QC36</accession>
<feature type="region of interest" description="Disordered" evidence="3">
    <location>
        <begin position="953"/>
        <end position="978"/>
    </location>
</feature>
<keyword evidence="2" id="KW-0009">Actin-binding</keyword>
<reference evidence="4 5" key="1">
    <citation type="submission" date="2017-09" db="EMBL/GenBank/DDBJ databases">
        <authorList>
            <consortium name="International Durum Wheat Genome Sequencing Consortium (IDWGSC)"/>
            <person name="Milanesi L."/>
        </authorList>
    </citation>
    <scope>NUCLEOTIDE SEQUENCE [LARGE SCALE GENOMIC DNA]</scope>
    <source>
        <strain evidence="5">cv. Svevo</strain>
    </source>
</reference>
<dbReference type="InterPro" id="IPR028288">
    <property type="entry name" value="SCAR/WAVE_fam"/>
</dbReference>